<evidence type="ECO:0000313" key="3">
    <source>
        <dbReference type="Proteomes" id="UP001059971"/>
    </source>
</evidence>
<gene>
    <name evidence="2" type="ORF">SBA_ch1_20600</name>
</gene>
<name>A0ABM7G548_9SPHN</name>
<sequence length="140" mass="15853">MMKFSIAVAIMAMAQAACAAADRMARLNASDIRSALVGHMVRYERPGWTDTGVQEEFRDDGRWRGTRYNRGPSSFSGLWEIADDRLCVVAMQGLTGDRWAHGWVCREVWRGQQSGRLFMDHVVMLEGRQVVHVEALKPQL</sequence>
<feature type="signal peptide" evidence="1">
    <location>
        <begin position="1"/>
        <end position="19"/>
    </location>
</feature>
<accession>A0ABM7G548</accession>
<dbReference type="EMBL" id="AP018817">
    <property type="protein sequence ID" value="BBF69860.1"/>
    <property type="molecule type" value="Genomic_DNA"/>
</dbReference>
<protein>
    <submittedName>
        <fullName evidence="2">Uncharacterized protein</fullName>
    </submittedName>
</protein>
<keyword evidence="3" id="KW-1185">Reference proteome</keyword>
<organism evidence="2 3">
    <name type="scientific">Sphingomonas bisphenolicum</name>
    <dbReference type="NCBI Taxonomy" id="296544"/>
    <lineage>
        <taxon>Bacteria</taxon>
        <taxon>Pseudomonadati</taxon>
        <taxon>Pseudomonadota</taxon>
        <taxon>Alphaproteobacteria</taxon>
        <taxon>Sphingomonadales</taxon>
        <taxon>Sphingomonadaceae</taxon>
        <taxon>Sphingomonas</taxon>
    </lineage>
</organism>
<proteinExistence type="predicted"/>
<evidence type="ECO:0000256" key="1">
    <source>
        <dbReference type="SAM" id="SignalP"/>
    </source>
</evidence>
<keyword evidence="1" id="KW-0732">Signal</keyword>
<dbReference type="Proteomes" id="UP001059971">
    <property type="component" value="Chromosome 1"/>
</dbReference>
<reference evidence="2" key="1">
    <citation type="submission" date="2018-07" db="EMBL/GenBank/DDBJ databases">
        <title>Complete genome sequence of Sphingomonas bisphenolicum strain AO1, a bisphenol A degradative bacterium isolated from Japanese farm field.</title>
        <authorList>
            <person name="Murakami M."/>
            <person name="Koh M."/>
            <person name="Koba S."/>
            <person name="Matsumura Y."/>
        </authorList>
    </citation>
    <scope>NUCLEOTIDE SEQUENCE</scope>
    <source>
        <strain evidence="2">AO1</strain>
    </source>
</reference>
<dbReference type="RefSeq" id="WP_261934360.1">
    <property type="nucleotide sequence ID" value="NZ_AP018817.1"/>
</dbReference>
<feature type="chain" id="PRO_5045271495" evidence="1">
    <location>
        <begin position="20"/>
        <end position="140"/>
    </location>
</feature>
<evidence type="ECO:0000313" key="2">
    <source>
        <dbReference type="EMBL" id="BBF69860.1"/>
    </source>
</evidence>